<dbReference type="Proteomes" id="UP001516400">
    <property type="component" value="Unassembled WGS sequence"/>
</dbReference>
<dbReference type="Gene3D" id="3.20.20.220">
    <property type="match status" value="1"/>
</dbReference>
<evidence type="ECO:0000256" key="7">
    <source>
        <dbReference type="RuleBase" id="RU004254"/>
    </source>
</evidence>
<keyword evidence="6" id="KW-0560">Oxidoreductase</keyword>
<dbReference type="SUPFAM" id="SSF51730">
    <property type="entry name" value="FAD-linked oxidoreductase"/>
    <property type="match status" value="1"/>
</dbReference>
<name>A0ABD2NWR3_9CUCU</name>
<comment type="pathway">
    <text evidence="2 7">One-carbon metabolism; tetrahydrofolate interconversion.</text>
</comment>
<dbReference type="Pfam" id="PF02219">
    <property type="entry name" value="MTHFR"/>
    <property type="match status" value="1"/>
</dbReference>
<organism evidence="8 9">
    <name type="scientific">Cryptolaemus montrouzieri</name>
    <dbReference type="NCBI Taxonomy" id="559131"/>
    <lineage>
        <taxon>Eukaryota</taxon>
        <taxon>Metazoa</taxon>
        <taxon>Ecdysozoa</taxon>
        <taxon>Arthropoda</taxon>
        <taxon>Hexapoda</taxon>
        <taxon>Insecta</taxon>
        <taxon>Pterygota</taxon>
        <taxon>Neoptera</taxon>
        <taxon>Endopterygota</taxon>
        <taxon>Coleoptera</taxon>
        <taxon>Polyphaga</taxon>
        <taxon>Cucujiformia</taxon>
        <taxon>Coccinelloidea</taxon>
        <taxon>Coccinellidae</taxon>
        <taxon>Scymninae</taxon>
        <taxon>Scymnini</taxon>
        <taxon>Cryptolaemus</taxon>
    </lineage>
</organism>
<keyword evidence="9" id="KW-1185">Reference proteome</keyword>
<reference evidence="8 9" key="1">
    <citation type="journal article" date="2021" name="BMC Biol.">
        <title>Horizontally acquired antibacterial genes associated with adaptive radiation of ladybird beetles.</title>
        <authorList>
            <person name="Li H.S."/>
            <person name="Tang X.F."/>
            <person name="Huang Y.H."/>
            <person name="Xu Z.Y."/>
            <person name="Chen M.L."/>
            <person name="Du X.Y."/>
            <person name="Qiu B.Y."/>
            <person name="Chen P.T."/>
            <person name="Zhang W."/>
            <person name="Slipinski A."/>
            <person name="Escalona H.E."/>
            <person name="Waterhouse R.M."/>
            <person name="Zwick A."/>
            <person name="Pang H."/>
        </authorList>
    </citation>
    <scope>NUCLEOTIDE SEQUENCE [LARGE SCALE GENOMIC DNA]</scope>
    <source>
        <strain evidence="8">SYSU2018</strain>
    </source>
</reference>
<dbReference type="InterPro" id="IPR003171">
    <property type="entry name" value="Mehydrof_redctse-like"/>
</dbReference>
<dbReference type="AlphaFoldDB" id="A0ABD2NWR3"/>
<accession>A0ABD2NWR3</accession>
<evidence type="ECO:0008006" key="10">
    <source>
        <dbReference type="Google" id="ProtNLM"/>
    </source>
</evidence>
<dbReference type="PANTHER" id="PTHR45754:SF3">
    <property type="entry name" value="METHYLENETETRAHYDROFOLATE REDUCTASE (NADPH)"/>
    <property type="match status" value="1"/>
</dbReference>
<evidence type="ECO:0000256" key="2">
    <source>
        <dbReference type="ARBA" id="ARBA00004777"/>
    </source>
</evidence>
<evidence type="ECO:0000256" key="1">
    <source>
        <dbReference type="ARBA" id="ARBA00001974"/>
    </source>
</evidence>
<comment type="similarity">
    <text evidence="3">Belongs to the methylenetetrahydrofolate reductase family.</text>
</comment>
<dbReference type="PANTHER" id="PTHR45754">
    <property type="entry name" value="METHYLENETETRAHYDROFOLATE REDUCTASE"/>
    <property type="match status" value="1"/>
</dbReference>
<keyword evidence="4" id="KW-0285">Flavoprotein</keyword>
<protein>
    <recommendedName>
        <fullName evidence="10">Methylenetetrahydrofolate reductase (NAD(P)H)</fullName>
    </recommendedName>
</protein>
<evidence type="ECO:0000313" key="9">
    <source>
        <dbReference type="Proteomes" id="UP001516400"/>
    </source>
</evidence>
<dbReference type="InterPro" id="IPR029041">
    <property type="entry name" value="FAD-linked_oxidoreductase-like"/>
</dbReference>
<gene>
    <name evidence="8" type="ORF">HHI36_005999</name>
</gene>
<evidence type="ECO:0000256" key="3">
    <source>
        <dbReference type="ARBA" id="ARBA00006743"/>
    </source>
</evidence>
<proteinExistence type="inferred from homology"/>
<sequence length="290" mass="33652">MSKHDQRLTNIFKHQTKRICSLEFSSKKEINYEALEDLKMSFCSVIWIGNYDKPPDEIEPLIAAGELIKRGYPTVLHFAARNNNKKSVVKNLEYAKQIGVRNLLVMRGASPECQMEVKKYDFPYTVDLIKFIKNKYGDYFDLCVPGYPYKHPESKDLAEDMKYLKTKNDAGAKFIISQAAFSYDIYKEFLNNCRKYDITMQIIPGVYIIRSVVDFCLLKKLCKVPSEDPAVKFIKEHKGKDDEIAAYGTKVSYDVVKKILMDRDFCPPHIYTMNEFDSIKEFLSGLKMDK</sequence>
<dbReference type="GO" id="GO:0004489">
    <property type="term" value="F:methylenetetrahydrofolate reductase [NAD(P)H] activity"/>
    <property type="evidence" value="ECO:0007669"/>
    <property type="project" value="UniProtKB-ARBA"/>
</dbReference>
<evidence type="ECO:0000256" key="6">
    <source>
        <dbReference type="ARBA" id="ARBA00023002"/>
    </source>
</evidence>
<evidence type="ECO:0000256" key="5">
    <source>
        <dbReference type="ARBA" id="ARBA00022827"/>
    </source>
</evidence>
<comment type="cofactor">
    <cofactor evidence="1">
        <name>FAD</name>
        <dbReference type="ChEBI" id="CHEBI:57692"/>
    </cofactor>
</comment>
<dbReference type="CDD" id="cd00537">
    <property type="entry name" value="MTHFR"/>
    <property type="match status" value="1"/>
</dbReference>
<evidence type="ECO:0000313" key="8">
    <source>
        <dbReference type="EMBL" id="KAL3282837.1"/>
    </source>
</evidence>
<keyword evidence="5" id="KW-0274">FAD</keyword>
<dbReference type="EMBL" id="JABFTP020000144">
    <property type="protein sequence ID" value="KAL3282837.1"/>
    <property type="molecule type" value="Genomic_DNA"/>
</dbReference>
<evidence type="ECO:0000256" key="4">
    <source>
        <dbReference type="ARBA" id="ARBA00022630"/>
    </source>
</evidence>
<comment type="caution">
    <text evidence="8">The sequence shown here is derived from an EMBL/GenBank/DDBJ whole genome shotgun (WGS) entry which is preliminary data.</text>
</comment>